<evidence type="ECO:0000259" key="1">
    <source>
        <dbReference type="Pfam" id="PF12680"/>
    </source>
</evidence>
<dbReference type="Gene3D" id="3.10.450.50">
    <property type="match status" value="1"/>
</dbReference>
<proteinExistence type="predicted"/>
<protein>
    <submittedName>
        <fullName evidence="2">Ketosteroid isomerase-like protein</fullName>
    </submittedName>
</protein>
<gene>
    <name evidence="2" type="ORF">QO011_003307</name>
</gene>
<accession>A0ABU0J7N4</accession>
<sequence length="114" mass="12795">MSPDHAEALVRRCFDSYRTADRSAIEALLHPDFTFTSPRDDHIGRDAYFERCWPAAGTFAVQDLKTVVPDGSGGCFVLYEGRAKAGWGFRNVEQFRFADGRIVSVEVFFGREPG</sequence>
<organism evidence="2 3">
    <name type="scientific">Labrys wisconsinensis</name>
    <dbReference type="NCBI Taxonomy" id="425677"/>
    <lineage>
        <taxon>Bacteria</taxon>
        <taxon>Pseudomonadati</taxon>
        <taxon>Pseudomonadota</taxon>
        <taxon>Alphaproteobacteria</taxon>
        <taxon>Hyphomicrobiales</taxon>
        <taxon>Xanthobacteraceae</taxon>
        <taxon>Labrys</taxon>
    </lineage>
</organism>
<feature type="domain" description="SnoaL-like" evidence="1">
    <location>
        <begin position="10"/>
        <end position="104"/>
    </location>
</feature>
<name>A0ABU0J7N4_9HYPH</name>
<comment type="caution">
    <text evidence="2">The sequence shown here is derived from an EMBL/GenBank/DDBJ whole genome shotgun (WGS) entry which is preliminary data.</text>
</comment>
<evidence type="ECO:0000313" key="2">
    <source>
        <dbReference type="EMBL" id="MDQ0470291.1"/>
    </source>
</evidence>
<evidence type="ECO:0000313" key="3">
    <source>
        <dbReference type="Proteomes" id="UP001242480"/>
    </source>
</evidence>
<dbReference type="Pfam" id="PF12680">
    <property type="entry name" value="SnoaL_2"/>
    <property type="match status" value="1"/>
</dbReference>
<reference evidence="2 3" key="1">
    <citation type="submission" date="2023-07" db="EMBL/GenBank/DDBJ databases">
        <title>Genomic Encyclopedia of Type Strains, Phase IV (KMG-IV): sequencing the most valuable type-strain genomes for metagenomic binning, comparative biology and taxonomic classification.</title>
        <authorList>
            <person name="Goeker M."/>
        </authorList>
    </citation>
    <scope>NUCLEOTIDE SEQUENCE [LARGE SCALE GENOMIC DNA]</scope>
    <source>
        <strain evidence="2 3">DSM 19619</strain>
    </source>
</reference>
<dbReference type="Proteomes" id="UP001242480">
    <property type="component" value="Unassembled WGS sequence"/>
</dbReference>
<dbReference type="EMBL" id="JAUSVX010000005">
    <property type="protein sequence ID" value="MDQ0470291.1"/>
    <property type="molecule type" value="Genomic_DNA"/>
</dbReference>
<dbReference type="InterPro" id="IPR037401">
    <property type="entry name" value="SnoaL-like"/>
</dbReference>
<dbReference type="SUPFAM" id="SSF54427">
    <property type="entry name" value="NTF2-like"/>
    <property type="match status" value="1"/>
</dbReference>
<dbReference type="InterPro" id="IPR032710">
    <property type="entry name" value="NTF2-like_dom_sf"/>
</dbReference>
<keyword evidence="3" id="KW-1185">Reference proteome</keyword>
<dbReference type="RefSeq" id="WP_307274043.1">
    <property type="nucleotide sequence ID" value="NZ_JAUSVX010000005.1"/>
</dbReference>